<sequence>MKVASLLQIMEKTNQFMQRIGLRLREQSAATAALADTTTTVEPAAPAHRASAGAEVSQQEMSDAYQRFKAYVSSTKDEFRLVHRVDVFVAAQPAGLRATLLPHQLDGLRFLVSLHHNNINGILADEIGGGARPSRRWPSSCT</sequence>
<dbReference type="InterPro" id="IPR038718">
    <property type="entry name" value="SNF2-like_sf"/>
</dbReference>
<dbReference type="OrthoDB" id="272877at2759"/>
<protein>
    <submittedName>
        <fullName evidence="2">Uncharacterized protein</fullName>
    </submittedName>
</protein>
<feature type="region of interest" description="Disordered" evidence="1">
    <location>
        <begin position="38"/>
        <end position="57"/>
    </location>
</feature>
<name>S9TG00_9TRYP</name>
<evidence type="ECO:0000256" key="1">
    <source>
        <dbReference type="SAM" id="MobiDB-lite"/>
    </source>
</evidence>
<dbReference type="EMBL" id="ATMH01012306">
    <property type="protein sequence ID" value="EPY15273.1"/>
    <property type="molecule type" value="Genomic_DNA"/>
</dbReference>
<accession>S9TG00</accession>
<gene>
    <name evidence="2" type="ORF">STCU_12173</name>
</gene>
<keyword evidence="3" id="KW-1185">Reference proteome</keyword>
<dbReference type="Gene3D" id="3.40.50.10810">
    <property type="entry name" value="Tandem AAA-ATPase domain"/>
    <property type="match status" value="1"/>
</dbReference>
<evidence type="ECO:0000313" key="3">
    <source>
        <dbReference type="Proteomes" id="UP000015354"/>
    </source>
</evidence>
<comment type="caution">
    <text evidence="2">The sequence shown here is derived from an EMBL/GenBank/DDBJ whole genome shotgun (WGS) entry which is preliminary data.</text>
</comment>
<dbReference type="AlphaFoldDB" id="S9TG00"/>
<dbReference type="PANTHER" id="PTHR10799">
    <property type="entry name" value="SNF2/RAD54 HELICASE FAMILY"/>
    <property type="match status" value="1"/>
</dbReference>
<organism evidence="2 3">
    <name type="scientific">Strigomonas culicis</name>
    <dbReference type="NCBI Taxonomy" id="28005"/>
    <lineage>
        <taxon>Eukaryota</taxon>
        <taxon>Discoba</taxon>
        <taxon>Euglenozoa</taxon>
        <taxon>Kinetoplastea</taxon>
        <taxon>Metakinetoplastina</taxon>
        <taxon>Trypanosomatida</taxon>
        <taxon>Trypanosomatidae</taxon>
        <taxon>Strigomonadinae</taxon>
        <taxon>Strigomonas</taxon>
    </lineage>
</organism>
<dbReference type="Proteomes" id="UP000015354">
    <property type="component" value="Unassembled WGS sequence"/>
</dbReference>
<feature type="compositionally biased region" description="Low complexity" evidence="1">
    <location>
        <begin position="38"/>
        <end position="54"/>
    </location>
</feature>
<evidence type="ECO:0000313" key="2">
    <source>
        <dbReference type="EMBL" id="EPY15273.1"/>
    </source>
</evidence>
<proteinExistence type="predicted"/>
<reference evidence="2 3" key="1">
    <citation type="journal article" date="2013" name="PLoS ONE">
        <title>Predicting the Proteins of Angomonas deanei, Strigomonas culicis and Their Respective Endosymbionts Reveals New Aspects of the Trypanosomatidae Family.</title>
        <authorList>
            <person name="Motta M.C."/>
            <person name="Martins A.C."/>
            <person name="de Souza S.S."/>
            <person name="Catta-Preta C.M."/>
            <person name="Silva R."/>
            <person name="Klein C.C."/>
            <person name="de Almeida L.G."/>
            <person name="de Lima Cunha O."/>
            <person name="Ciapina L.P."/>
            <person name="Brocchi M."/>
            <person name="Colabardini A.C."/>
            <person name="de Araujo Lima B."/>
            <person name="Machado C.R."/>
            <person name="de Almeida Soares C.M."/>
            <person name="Probst C.M."/>
            <person name="de Menezes C.B."/>
            <person name="Thompson C.E."/>
            <person name="Bartholomeu D.C."/>
            <person name="Gradia D.F."/>
            <person name="Pavoni D.P."/>
            <person name="Grisard E.C."/>
            <person name="Fantinatti-Garboggini F."/>
            <person name="Marchini F.K."/>
            <person name="Rodrigues-Luiz G.F."/>
            <person name="Wagner G."/>
            <person name="Goldman G.H."/>
            <person name="Fietto J.L."/>
            <person name="Elias M.C."/>
            <person name="Goldman M.H."/>
            <person name="Sagot M.F."/>
            <person name="Pereira M."/>
            <person name="Stoco P.H."/>
            <person name="de Mendonca-Neto R.P."/>
            <person name="Teixeira S.M."/>
            <person name="Maciel T.E."/>
            <person name="de Oliveira Mendes T.A."/>
            <person name="Urmenyi T.P."/>
            <person name="de Souza W."/>
            <person name="Schenkman S."/>
            <person name="de Vasconcelos A.T."/>
        </authorList>
    </citation>
    <scope>NUCLEOTIDE SEQUENCE [LARGE SCALE GENOMIC DNA]</scope>
</reference>